<dbReference type="InterPro" id="IPR005467">
    <property type="entry name" value="His_kinase_dom"/>
</dbReference>
<dbReference type="Gene3D" id="6.10.340.10">
    <property type="match status" value="1"/>
</dbReference>
<dbReference type="Gene3D" id="1.10.287.130">
    <property type="match status" value="1"/>
</dbReference>
<organism evidence="18 19">
    <name type="scientific">Fredinandcohnia quinoae</name>
    <dbReference type="NCBI Taxonomy" id="2918902"/>
    <lineage>
        <taxon>Bacteria</taxon>
        <taxon>Bacillati</taxon>
        <taxon>Bacillota</taxon>
        <taxon>Bacilli</taxon>
        <taxon>Bacillales</taxon>
        <taxon>Bacillaceae</taxon>
        <taxon>Fredinandcohnia</taxon>
    </lineage>
</organism>
<name>A0AAW5E8Q5_9BACI</name>
<evidence type="ECO:0000259" key="17">
    <source>
        <dbReference type="PROSITE" id="PS50885"/>
    </source>
</evidence>
<keyword evidence="7 15" id="KW-0812">Transmembrane</keyword>
<evidence type="ECO:0000256" key="3">
    <source>
        <dbReference type="ARBA" id="ARBA00012438"/>
    </source>
</evidence>
<evidence type="ECO:0000256" key="5">
    <source>
        <dbReference type="ARBA" id="ARBA00022553"/>
    </source>
</evidence>
<feature type="coiled-coil region" evidence="14">
    <location>
        <begin position="226"/>
        <end position="253"/>
    </location>
</feature>
<dbReference type="EMBL" id="JAKTTI010000022">
    <property type="protein sequence ID" value="MCH1626397.1"/>
    <property type="molecule type" value="Genomic_DNA"/>
</dbReference>
<keyword evidence="4" id="KW-1003">Cell membrane</keyword>
<evidence type="ECO:0000256" key="9">
    <source>
        <dbReference type="ARBA" id="ARBA00022777"/>
    </source>
</evidence>
<keyword evidence="6" id="KW-0808">Transferase</keyword>
<proteinExistence type="predicted"/>
<dbReference type="InterPro" id="IPR050398">
    <property type="entry name" value="HssS/ArlS-like"/>
</dbReference>
<dbReference type="PANTHER" id="PTHR45528:SF1">
    <property type="entry name" value="SENSOR HISTIDINE KINASE CPXA"/>
    <property type="match status" value="1"/>
</dbReference>
<comment type="caution">
    <text evidence="18">The sequence shown here is derived from an EMBL/GenBank/DDBJ whole genome shotgun (WGS) entry which is preliminary data.</text>
</comment>
<evidence type="ECO:0000256" key="15">
    <source>
        <dbReference type="SAM" id="Phobius"/>
    </source>
</evidence>
<evidence type="ECO:0000256" key="11">
    <source>
        <dbReference type="ARBA" id="ARBA00022989"/>
    </source>
</evidence>
<dbReference type="SUPFAM" id="SSF55874">
    <property type="entry name" value="ATPase domain of HSP90 chaperone/DNA topoisomerase II/histidine kinase"/>
    <property type="match status" value="1"/>
</dbReference>
<dbReference type="Pfam" id="PF00512">
    <property type="entry name" value="HisKA"/>
    <property type="match status" value="1"/>
</dbReference>
<accession>A0AAW5E8Q5</accession>
<evidence type="ECO:0000313" key="19">
    <source>
        <dbReference type="Proteomes" id="UP001431131"/>
    </source>
</evidence>
<dbReference type="EC" id="2.7.13.3" evidence="3"/>
<dbReference type="SMART" id="SM00388">
    <property type="entry name" value="HisKA"/>
    <property type="match status" value="1"/>
</dbReference>
<keyword evidence="5" id="KW-0597">Phosphoprotein</keyword>
<comment type="subcellular location">
    <subcellularLocation>
        <location evidence="2">Cell membrane</location>
        <topology evidence="2">Multi-pass membrane protein</topology>
    </subcellularLocation>
</comment>
<gene>
    <name evidence="18" type="ORF">MJG50_13745</name>
</gene>
<keyword evidence="12" id="KW-0902">Two-component regulatory system</keyword>
<dbReference type="InterPro" id="IPR036890">
    <property type="entry name" value="HATPase_C_sf"/>
</dbReference>
<dbReference type="InterPro" id="IPR004358">
    <property type="entry name" value="Sig_transdc_His_kin-like_C"/>
</dbReference>
<evidence type="ECO:0000256" key="12">
    <source>
        <dbReference type="ARBA" id="ARBA00023012"/>
    </source>
</evidence>
<evidence type="ECO:0000256" key="8">
    <source>
        <dbReference type="ARBA" id="ARBA00022741"/>
    </source>
</evidence>
<keyword evidence="14" id="KW-0175">Coiled coil</keyword>
<sequence>MKIKYMYQQLISHLSVIIVAFLILSLLFAHYVENLVYQNKVDELTSYGESILNDIGRSYTGLDSLLTQYSNVLNGQNILFGVFDENGLSVNPQSGYVPMIKFTKEEWDKFRSGKKVTKPLEIKRFEQDVTFVAIPYIINEQFIGGVLLASPISGSREMINEINRYLFYTVLIALAVSLLMSWILSRVHVIRIKKLQDATSSVASGDYSVQLPSSNFDEIGELSQDFNQMVAKLNTSMEEIESLENRRRKFMADVSHEMRTPLTTISGVIEGLKNDLIPEDEKEKGIQLVSHETKRLIRLVNENLDYEKIRSNQVTLNMEDIELVEVFEIIKEQLGIQADEKNVQILISVDENVIITADYDRLIQILINITKNSIQFTEDGTVWLRGKSDSRETIIEIEDTGIGIDPEEVEKIWHRFYKADVSRTGNPFGQFGLGLSIVKQLVQLHHGEIEVTSEKNKGTKFTITFPNRN</sequence>
<keyword evidence="8" id="KW-0547">Nucleotide-binding</keyword>
<evidence type="ECO:0000259" key="16">
    <source>
        <dbReference type="PROSITE" id="PS50109"/>
    </source>
</evidence>
<dbReference type="FunFam" id="1.10.287.130:FF:000001">
    <property type="entry name" value="Two-component sensor histidine kinase"/>
    <property type="match status" value="1"/>
</dbReference>
<evidence type="ECO:0000256" key="7">
    <source>
        <dbReference type="ARBA" id="ARBA00022692"/>
    </source>
</evidence>
<dbReference type="InterPro" id="IPR003661">
    <property type="entry name" value="HisK_dim/P_dom"/>
</dbReference>
<dbReference type="GO" id="GO:0005524">
    <property type="term" value="F:ATP binding"/>
    <property type="evidence" value="ECO:0007669"/>
    <property type="project" value="UniProtKB-KW"/>
</dbReference>
<keyword evidence="13 15" id="KW-0472">Membrane</keyword>
<dbReference type="InterPro" id="IPR036097">
    <property type="entry name" value="HisK_dim/P_sf"/>
</dbReference>
<evidence type="ECO:0000256" key="2">
    <source>
        <dbReference type="ARBA" id="ARBA00004651"/>
    </source>
</evidence>
<dbReference type="PROSITE" id="PS50109">
    <property type="entry name" value="HIS_KIN"/>
    <property type="match status" value="1"/>
</dbReference>
<protein>
    <recommendedName>
        <fullName evidence="3">histidine kinase</fullName>
        <ecNumber evidence="3">2.7.13.3</ecNumber>
    </recommendedName>
</protein>
<reference evidence="18" key="1">
    <citation type="submission" date="2022-02" db="EMBL/GenBank/DDBJ databases">
        <title>Fredinandcohnia quinoae sp. nov. isolated from Chenopodium quinoa seeds.</title>
        <authorList>
            <person name="Saati-Santamaria Z."/>
            <person name="Flores-Felix J.D."/>
            <person name="Igual J.M."/>
            <person name="Velazquez E."/>
            <person name="Garcia-Fraile P."/>
            <person name="Martinez-Molina E."/>
        </authorList>
    </citation>
    <scope>NUCLEOTIDE SEQUENCE</scope>
    <source>
        <strain evidence="18">SECRCQ15</strain>
    </source>
</reference>
<dbReference type="SMART" id="SM00387">
    <property type="entry name" value="HATPase_c"/>
    <property type="match status" value="1"/>
</dbReference>
<dbReference type="SMART" id="SM00304">
    <property type="entry name" value="HAMP"/>
    <property type="match status" value="1"/>
</dbReference>
<dbReference type="CDD" id="cd06225">
    <property type="entry name" value="HAMP"/>
    <property type="match status" value="1"/>
</dbReference>
<dbReference type="SUPFAM" id="SSF158472">
    <property type="entry name" value="HAMP domain-like"/>
    <property type="match status" value="1"/>
</dbReference>
<dbReference type="RefSeq" id="WP_240256315.1">
    <property type="nucleotide sequence ID" value="NZ_JAKTTI010000022.1"/>
</dbReference>
<dbReference type="GO" id="GO:0000155">
    <property type="term" value="F:phosphorelay sensor kinase activity"/>
    <property type="evidence" value="ECO:0007669"/>
    <property type="project" value="InterPro"/>
</dbReference>
<dbReference type="PANTHER" id="PTHR45528">
    <property type="entry name" value="SENSOR HISTIDINE KINASE CPXA"/>
    <property type="match status" value="1"/>
</dbReference>
<dbReference type="Pfam" id="PF02518">
    <property type="entry name" value="HATPase_c"/>
    <property type="match status" value="1"/>
</dbReference>
<dbReference type="GO" id="GO:0005886">
    <property type="term" value="C:plasma membrane"/>
    <property type="evidence" value="ECO:0007669"/>
    <property type="project" value="UniProtKB-SubCell"/>
</dbReference>
<dbReference type="Proteomes" id="UP001431131">
    <property type="component" value="Unassembled WGS sequence"/>
</dbReference>
<dbReference type="CDD" id="cd00082">
    <property type="entry name" value="HisKA"/>
    <property type="match status" value="1"/>
</dbReference>
<dbReference type="FunFam" id="3.30.565.10:FF:000006">
    <property type="entry name" value="Sensor histidine kinase WalK"/>
    <property type="match status" value="1"/>
</dbReference>
<keyword evidence="19" id="KW-1185">Reference proteome</keyword>
<dbReference type="AlphaFoldDB" id="A0AAW5E8Q5"/>
<feature type="domain" description="HAMP" evidence="17">
    <location>
        <begin position="186"/>
        <end position="238"/>
    </location>
</feature>
<dbReference type="Pfam" id="PF00672">
    <property type="entry name" value="HAMP"/>
    <property type="match status" value="1"/>
</dbReference>
<dbReference type="SUPFAM" id="SSF47384">
    <property type="entry name" value="Homodimeric domain of signal transducing histidine kinase"/>
    <property type="match status" value="1"/>
</dbReference>
<dbReference type="InterPro" id="IPR003594">
    <property type="entry name" value="HATPase_dom"/>
</dbReference>
<feature type="transmembrane region" description="Helical" evidence="15">
    <location>
        <begin position="12"/>
        <end position="32"/>
    </location>
</feature>
<evidence type="ECO:0000313" key="18">
    <source>
        <dbReference type="EMBL" id="MCH1626397.1"/>
    </source>
</evidence>
<evidence type="ECO:0000256" key="13">
    <source>
        <dbReference type="ARBA" id="ARBA00023136"/>
    </source>
</evidence>
<feature type="transmembrane region" description="Helical" evidence="15">
    <location>
        <begin position="165"/>
        <end position="184"/>
    </location>
</feature>
<feature type="domain" description="Histidine kinase" evidence="16">
    <location>
        <begin position="253"/>
        <end position="469"/>
    </location>
</feature>
<comment type="catalytic activity">
    <reaction evidence="1">
        <text>ATP + protein L-histidine = ADP + protein N-phospho-L-histidine.</text>
        <dbReference type="EC" id="2.7.13.3"/>
    </reaction>
</comment>
<evidence type="ECO:0000256" key="6">
    <source>
        <dbReference type="ARBA" id="ARBA00022679"/>
    </source>
</evidence>
<evidence type="ECO:0000256" key="14">
    <source>
        <dbReference type="SAM" id="Coils"/>
    </source>
</evidence>
<keyword evidence="11 15" id="KW-1133">Transmembrane helix</keyword>
<dbReference type="PRINTS" id="PR00344">
    <property type="entry name" value="BCTRLSENSOR"/>
</dbReference>
<keyword evidence="10" id="KW-0067">ATP-binding</keyword>
<dbReference type="InterPro" id="IPR003660">
    <property type="entry name" value="HAMP_dom"/>
</dbReference>
<dbReference type="PROSITE" id="PS50885">
    <property type="entry name" value="HAMP"/>
    <property type="match status" value="1"/>
</dbReference>
<evidence type="ECO:0000256" key="10">
    <source>
        <dbReference type="ARBA" id="ARBA00022840"/>
    </source>
</evidence>
<evidence type="ECO:0000256" key="1">
    <source>
        <dbReference type="ARBA" id="ARBA00000085"/>
    </source>
</evidence>
<keyword evidence="9 18" id="KW-0418">Kinase</keyword>
<evidence type="ECO:0000256" key="4">
    <source>
        <dbReference type="ARBA" id="ARBA00022475"/>
    </source>
</evidence>
<dbReference type="Gene3D" id="3.30.565.10">
    <property type="entry name" value="Histidine kinase-like ATPase, C-terminal domain"/>
    <property type="match status" value="1"/>
</dbReference>